<feature type="compositionally biased region" description="Basic and acidic residues" evidence="1">
    <location>
        <begin position="18"/>
        <end position="28"/>
    </location>
</feature>
<gene>
    <name evidence="3" type="ORF">H5V44_08825</name>
</gene>
<sequence>MVTDQTTRARTTGRHARRSSDSHAARSEDLHVRSYAHEWSYDLHVAVVDADGDVAFEADYYLQPGDVESEMDELPPGEYEVRATLDNETRTTGRCRIGTAPDRTAVIEVGNGVLSLTEGLPTR</sequence>
<evidence type="ECO:0000259" key="2">
    <source>
        <dbReference type="Pfam" id="PF25942"/>
    </source>
</evidence>
<evidence type="ECO:0000313" key="3">
    <source>
        <dbReference type="EMBL" id="MBB6646390.1"/>
    </source>
</evidence>
<name>A0A7J9SHG0_9EURY</name>
<reference evidence="3 4" key="1">
    <citation type="submission" date="2020-08" db="EMBL/GenBank/DDBJ databases">
        <authorList>
            <person name="Seo M.-J."/>
        </authorList>
    </citation>
    <scope>NUCLEOTIDE SEQUENCE [LARGE SCALE GENOMIC DNA]</scope>
    <source>
        <strain evidence="3 4">MBLA0160</strain>
    </source>
</reference>
<feature type="domain" description="Ig-like" evidence="2">
    <location>
        <begin position="39"/>
        <end position="121"/>
    </location>
</feature>
<protein>
    <recommendedName>
        <fullName evidence="2">Ig-like domain-containing protein</fullName>
    </recommendedName>
</protein>
<evidence type="ECO:0000313" key="4">
    <source>
        <dbReference type="Proteomes" id="UP000546257"/>
    </source>
</evidence>
<comment type="caution">
    <text evidence="3">The sequence shown here is derived from an EMBL/GenBank/DDBJ whole genome shotgun (WGS) entry which is preliminary data.</text>
</comment>
<keyword evidence="4" id="KW-1185">Reference proteome</keyword>
<dbReference type="RefSeq" id="WP_185192772.1">
    <property type="nucleotide sequence ID" value="NZ_JACKXD010000003.1"/>
</dbReference>
<dbReference type="Pfam" id="PF25942">
    <property type="entry name" value="Ig_halo"/>
    <property type="match status" value="1"/>
</dbReference>
<organism evidence="3 4">
    <name type="scientific">Halobellus ruber</name>
    <dbReference type="NCBI Taxonomy" id="2761102"/>
    <lineage>
        <taxon>Archaea</taxon>
        <taxon>Methanobacteriati</taxon>
        <taxon>Methanobacteriota</taxon>
        <taxon>Stenosarchaea group</taxon>
        <taxon>Halobacteria</taxon>
        <taxon>Halobacteriales</taxon>
        <taxon>Haloferacaceae</taxon>
        <taxon>Halobellus</taxon>
    </lineage>
</organism>
<evidence type="ECO:0000256" key="1">
    <source>
        <dbReference type="SAM" id="MobiDB-lite"/>
    </source>
</evidence>
<dbReference type="InterPro" id="IPR058929">
    <property type="entry name" value="Ig_halo"/>
</dbReference>
<dbReference type="Proteomes" id="UP000546257">
    <property type="component" value="Unassembled WGS sequence"/>
</dbReference>
<accession>A0A7J9SHG0</accession>
<dbReference type="AlphaFoldDB" id="A0A7J9SHG0"/>
<dbReference type="EMBL" id="JACKXD010000003">
    <property type="protein sequence ID" value="MBB6646390.1"/>
    <property type="molecule type" value="Genomic_DNA"/>
</dbReference>
<feature type="compositionally biased region" description="Low complexity" evidence="1">
    <location>
        <begin position="1"/>
        <end position="10"/>
    </location>
</feature>
<proteinExistence type="predicted"/>
<feature type="region of interest" description="Disordered" evidence="1">
    <location>
        <begin position="1"/>
        <end position="28"/>
    </location>
</feature>